<proteinExistence type="predicted"/>
<organism evidence="1 2">
    <name type="scientific">Actinotalea fermentans</name>
    <dbReference type="NCBI Taxonomy" id="43671"/>
    <lineage>
        <taxon>Bacteria</taxon>
        <taxon>Bacillati</taxon>
        <taxon>Actinomycetota</taxon>
        <taxon>Actinomycetes</taxon>
        <taxon>Micrococcales</taxon>
        <taxon>Cellulomonadaceae</taxon>
        <taxon>Actinotalea</taxon>
    </lineage>
</organism>
<gene>
    <name evidence="1" type="ORF">AFE02nite_04500</name>
</gene>
<protein>
    <submittedName>
        <fullName evidence="1">Uncharacterized protein</fullName>
    </submittedName>
</protein>
<accession>A0A511YU69</accession>
<sequence>MTRTAPAPATHPAWAVGVRDVIMERDGESSQFITGPSTAVPAIDGALTVRAEQFTASDGYADDPHVTVDNGTMATMLTPAQARAVAVALTAAADLVDAGAGR</sequence>
<comment type="caution">
    <text evidence="1">The sequence shown here is derived from an EMBL/GenBank/DDBJ whole genome shotgun (WGS) entry which is preliminary data.</text>
</comment>
<dbReference type="Pfam" id="PF21848">
    <property type="entry name" value="DUF6907"/>
    <property type="match status" value="1"/>
</dbReference>
<name>A0A511YU69_9CELL</name>
<dbReference type="RefSeq" id="WP_034244659.1">
    <property type="nucleotide sequence ID" value="NZ_BJYK01000001.1"/>
</dbReference>
<dbReference type="Proteomes" id="UP000321484">
    <property type="component" value="Unassembled WGS sequence"/>
</dbReference>
<dbReference type="InterPro" id="IPR054202">
    <property type="entry name" value="DUF6907"/>
</dbReference>
<evidence type="ECO:0000313" key="2">
    <source>
        <dbReference type="Proteomes" id="UP000321484"/>
    </source>
</evidence>
<dbReference type="AlphaFoldDB" id="A0A511YU69"/>
<evidence type="ECO:0000313" key="1">
    <source>
        <dbReference type="EMBL" id="GEN78716.1"/>
    </source>
</evidence>
<keyword evidence="2" id="KW-1185">Reference proteome</keyword>
<reference evidence="1 2" key="1">
    <citation type="submission" date="2019-07" db="EMBL/GenBank/DDBJ databases">
        <title>Whole genome shotgun sequence of Actinotalea fermentans NBRC 105374.</title>
        <authorList>
            <person name="Hosoyama A."/>
            <person name="Uohara A."/>
            <person name="Ohji S."/>
            <person name="Ichikawa N."/>
        </authorList>
    </citation>
    <scope>NUCLEOTIDE SEQUENCE [LARGE SCALE GENOMIC DNA]</scope>
    <source>
        <strain evidence="1 2">NBRC 105374</strain>
    </source>
</reference>
<dbReference type="EMBL" id="BJYK01000001">
    <property type="protein sequence ID" value="GEN78716.1"/>
    <property type="molecule type" value="Genomic_DNA"/>
</dbReference>